<evidence type="ECO:0000313" key="2">
    <source>
        <dbReference type="EMBL" id="URN17105.1"/>
    </source>
</evidence>
<dbReference type="Proteomes" id="UP001056383">
    <property type="component" value="Chromosome"/>
</dbReference>
<keyword evidence="3" id="KW-1185">Reference proteome</keyword>
<evidence type="ECO:0000313" key="3">
    <source>
        <dbReference type="Proteomes" id="UP001056383"/>
    </source>
</evidence>
<organism evidence="2 3">
    <name type="scientific">Streptomyces sudanensis</name>
    <dbReference type="NCBI Taxonomy" id="436397"/>
    <lineage>
        <taxon>Bacteria</taxon>
        <taxon>Bacillati</taxon>
        <taxon>Actinomycetota</taxon>
        <taxon>Actinomycetes</taxon>
        <taxon>Kitasatosporales</taxon>
        <taxon>Streptomycetaceae</taxon>
        <taxon>Streptomyces</taxon>
    </lineage>
</organism>
<sequence>MRGHEDAPTTPNVHGPLSPDQLDEIADAPPDAGRKVVLAMAGAPLTPSG</sequence>
<dbReference type="EMBL" id="CP095474">
    <property type="protein sequence ID" value="URN17105.1"/>
    <property type="molecule type" value="Genomic_DNA"/>
</dbReference>
<evidence type="ECO:0000256" key="1">
    <source>
        <dbReference type="SAM" id="MobiDB-lite"/>
    </source>
</evidence>
<reference evidence="2" key="1">
    <citation type="submission" date="2022-04" db="EMBL/GenBank/DDBJ databases">
        <title>Systematic whole-genome sequencing reveals an unexpected diversity among actinomycetoma pathogens and provides insights into their antibacterial susceptibilities.</title>
        <authorList>
            <person name="Watson A.K."/>
            <person name="Kepplinger B."/>
            <person name="Bakhiet S.M."/>
            <person name="Mhmoud N.A."/>
            <person name="Chapman J."/>
            <person name="Allenby N."/>
            <person name="Mickiewicz K."/>
            <person name="Goodfellow M."/>
            <person name="Fahal A.H."/>
            <person name="Errington J."/>
        </authorList>
    </citation>
    <scope>NUCLEOTIDE SEQUENCE</scope>
    <source>
        <strain evidence="2">SD 504</strain>
    </source>
</reference>
<dbReference type="RefSeq" id="WP_158684350.1">
    <property type="nucleotide sequence ID" value="NZ_CP095474.1"/>
</dbReference>
<name>A0ABY4TFW6_9ACTN</name>
<accession>A0ABY4TFW6</accession>
<proteinExistence type="predicted"/>
<feature type="region of interest" description="Disordered" evidence="1">
    <location>
        <begin position="1"/>
        <end position="31"/>
    </location>
</feature>
<protein>
    <submittedName>
        <fullName evidence="2">Uncharacterized protein</fullName>
    </submittedName>
</protein>
<gene>
    <name evidence="2" type="ORF">MW084_15485</name>
</gene>